<dbReference type="GO" id="GO:0004252">
    <property type="term" value="F:serine-type endopeptidase activity"/>
    <property type="evidence" value="ECO:0007669"/>
    <property type="project" value="InterPro"/>
</dbReference>
<evidence type="ECO:0000259" key="2">
    <source>
        <dbReference type="Pfam" id="PF02897"/>
    </source>
</evidence>
<dbReference type="PANTHER" id="PTHR11757">
    <property type="entry name" value="PROTEASE FAMILY S9A OLIGOPEPTIDASE"/>
    <property type="match status" value="1"/>
</dbReference>
<feature type="non-terminal residue" evidence="3">
    <location>
        <position position="179"/>
    </location>
</feature>
<dbReference type="InterPro" id="IPR029058">
    <property type="entry name" value="AB_hydrolase_fold"/>
</dbReference>
<gene>
    <name evidence="3" type="ORF">BQ4739_LOCUS16725</name>
</gene>
<evidence type="ECO:0000313" key="3">
    <source>
        <dbReference type="EMBL" id="SZX76335.1"/>
    </source>
</evidence>
<sequence>MPQNRQATAVVGAAGVVAGYVLGRAANTFQTRKMLGSNYKWMSKEERRVAQSLISHGQQHVFKAWPKRGVNDDAKRRLLTVAASYLQGAGSGLEDARLSVLVPPTPTKQPKELVTHNDTRTDDYYWLRDDARKDPAVLSYLKEENAYTAAAMADTQQLQDTLYTEMRARIQEEDTSVAT</sequence>
<accession>A0A383WFH3</accession>
<dbReference type="Pfam" id="PF02897">
    <property type="entry name" value="Peptidase_S9_N"/>
    <property type="match status" value="1"/>
</dbReference>
<protein>
    <recommendedName>
        <fullName evidence="2">Peptidase S9A N-terminal domain-containing protein</fullName>
    </recommendedName>
</protein>
<reference evidence="3 4" key="1">
    <citation type="submission" date="2016-10" db="EMBL/GenBank/DDBJ databases">
        <authorList>
            <person name="Cai Z."/>
        </authorList>
    </citation>
    <scope>NUCLEOTIDE SEQUENCE [LARGE SCALE GENOMIC DNA]</scope>
</reference>
<evidence type="ECO:0000313" key="4">
    <source>
        <dbReference type="Proteomes" id="UP000256970"/>
    </source>
</evidence>
<feature type="domain" description="Peptidase S9A N-terminal" evidence="2">
    <location>
        <begin position="103"/>
        <end position="177"/>
    </location>
</feature>
<comment type="similarity">
    <text evidence="1">Belongs to the peptidase S9A family.</text>
</comment>
<dbReference type="Gene3D" id="3.40.50.1820">
    <property type="entry name" value="alpha/beta hydrolase"/>
    <property type="match status" value="1"/>
</dbReference>
<name>A0A383WFH3_TETOB</name>
<dbReference type="PANTHER" id="PTHR11757:SF19">
    <property type="entry name" value="PROLYL ENDOPEPTIDASE-LIKE"/>
    <property type="match status" value="1"/>
</dbReference>
<dbReference type="AlphaFoldDB" id="A0A383WFH3"/>
<dbReference type="InterPro" id="IPR023302">
    <property type="entry name" value="Pept_S9A_N"/>
</dbReference>
<proteinExistence type="inferred from homology"/>
<dbReference type="InterPro" id="IPR051543">
    <property type="entry name" value="Serine_Peptidase_S9A"/>
</dbReference>
<dbReference type="SUPFAM" id="SSF50993">
    <property type="entry name" value="Peptidase/esterase 'gauge' domain"/>
    <property type="match status" value="1"/>
</dbReference>
<evidence type="ECO:0000256" key="1">
    <source>
        <dbReference type="ARBA" id="ARBA00005228"/>
    </source>
</evidence>
<keyword evidence="4" id="KW-1185">Reference proteome</keyword>
<organism evidence="3 4">
    <name type="scientific">Tetradesmus obliquus</name>
    <name type="common">Green alga</name>
    <name type="synonym">Acutodesmus obliquus</name>
    <dbReference type="NCBI Taxonomy" id="3088"/>
    <lineage>
        <taxon>Eukaryota</taxon>
        <taxon>Viridiplantae</taxon>
        <taxon>Chlorophyta</taxon>
        <taxon>core chlorophytes</taxon>
        <taxon>Chlorophyceae</taxon>
        <taxon>CS clade</taxon>
        <taxon>Sphaeropleales</taxon>
        <taxon>Scenedesmaceae</taxon>
        <taxon>Tetradesmus</taxon>
    </lineage>
</organism>
<dbReference type="STRING" id="3088.A0A383WFH3"/>
<dbReference type="EMBL" id="FNXT01001256">
    <property type="protein sequence ID" value="SZX76335.1"/>
    <property type="molecule type" value="Genomic_DNA"/>
</dbReference>
<dbReference type="Proteomes" id="UP000256970">
    <property type="component" value="Unassembled WGS sequence"/>
</dbReference>